<evidence type="ECO:0000256" key="9">
    <source>
        <dbReference type="PROSITE-ProRule" id="PRU01248"/>
    </source>
</evidence>
<evidence type="ECO:0000256" key="7">
    <source>
        <dbReference type="ARBA" id="ARBA00023172"/>
    </source>
</evidence>
<dbReference type="InterPro" id="IPR004107">
    <property type="entry name" value="Integrase_SAM-like_N"/>
</dbReference>
<feature type="domain" description="Core-binding (CB)" evidence="11">
    <location>
        <begin position="50"/>
        <end position="132"/>
    </location>
</feature>
<dbReference type="AlphaFoldDB" id="A0A5K1IWA2"/>
<dbReference type="EMBL" id="CABWIE010000013">
    <property type="protein sequence ID" value="VWL93092.1"/>
    <property type="molecule type" value="Genomic_DNA"/>
</dbReference>
<keyword evidence="3" id="KW-0132">Cell division</keyword>
<dbReference type="Gene3D" id="1.10.443.10">
    <property type="entry name" value="Intergrase catalytic core"/>
    <property type="match status" value="1"/>
</dbReference>
<feature type="domain" description="Tyr recombinase" evidence="10">
    <location>
        <begin position="152"/>
        <end position="326"/>
    </location>
</feature>
<dbReference type="PANTHER" id="PTHR30349:SF77">
    <property type="entry name" value="TYROSINE RECOMBINASE XERC"/>
    <property type="match status" value="1"/>
</dbReference>
<dbReference type="GO" id="GO:0006310">
    <property type="term" value="P:DNA recombination"/>
    <property type="evidence" value="ECO:0007669"/>
    <property type="project" value="UniProtKB-KW"/>
</dbReference>
<evidence type="ECO:0000313" key="12">
    <source>
        <dbReference type="EMBL" id="VWL93092.1"/>
    </source>
</evidence>
<dbReference type="GO" id="GO:0051301">
    <property type="term" value="P:cell division"/>
    <property type="evidence" value="ECO:0007669"/>
    <property type="project" value="UniProtKB-KW"/>
</dbReference>
<dbReference type="InterPro" id="IPR050090">
    <property type="entry name" value="Tyrosine_recombinase_XerCD"/>
</dbReference>
<evidence type="ECO:0000256" key="6">
    <source>
        <dbReference type="ARBA" id="ARBA00023125"/>
    </source>
</evidence>
<dbReference type="GO" id="GO:0015074">
    <property type="term" value="P:DNA integration"/>
    <property type="evidence" value="ECO:0007669"/>
    <property type="project" value="UniProtKB-KW"/>
</dbReference>
<keyword evidence="4" id="KW-0159">Chromosome partition</keyword>
<dbReference type="InterPro" id="IPR044068">
    <property type="entry name" value="CB"/>
</dbReference>
<evidence type="ECO:0000256" key="2">
    <source>
        <dbReference type="ARBA" id="ARBA00022490"/>
    </source>
</evidence>
<dbReference type="NCBIfam" id="NF040815">
    <property type="entry name" value="recomb_XerA_Arch"/>
    <property type="match status" value="1"/>
</dbReference>
<evidence type="ECO:0000259" key="11">
    <source>
        <dbReference type="PROSITE" id="PS51900"/>
    </source>
</evidence>
<keyword evidence="5" id="KW-0229">DNA integration</keyword>
<evidence type="ECO:0000256" key="3">
    <source>
        <dbReference type="ARBA" id="ARBA00022618"/>
    </source>
</evidence>
<dbReference type="Gene3D" id="1.10.150.130">
    <property type="match status" value="1"/>
</dbReference>
<name>A0A5K1IWA2_9ACTN</name>
<evidence type="ECO:0000256" key="5">
    <source>
        <dbReference type="ARBA" id="ARBA00022908"/>
    </source>
</evidence>
<gene>
    <name evidence="12" type="primary">xerC_2</name>
    <name evidence="12" type="ORF">KCJAJFAP_02135</name>
</gene>
<dbReference type="GO" id="GO:0003677">
    <property type="term" value="F:DNA binding"/>
    <property type="evidence" value="ECO:0007669"/>
    <property type="project" value="UniProtKB-UniRule"/>
</dbReference>
<evidence type="ECO:0000313" key="13">
    <source>
        <dbReference type="Proteomes" id="UP000361836"/>
    </source>
</evidence>
<keyword evidence="13" id="KW-1185">Reference proteome</keyword>
<comment type="subcellular location">
    <subcellularLocation>
        <location evidence="1">Cytoplasm</location>
    </subcellularLocation>
</comment>
<evidence type="ECO:0000259" key="10">
    <source>
        <dbReference type="PROSITE" id="PS51898"/>
    </source>
</evidence>
<keyword evidence="2" id="KW-0963">Cytoplasm</keyword>
<proteinExistence type="predicted"/>
<dbReference type="Pfam" id="PF00589">
    <property type="entry name" value="Phage_integrase"/>
    <property type="match status" value="1"/>
</dbReference>
<dbReference type="SUPFAM" id="SSF56349">
    <property type="entry name" value="DNA breaking-rejoining enzymes"/>
    <property type="match status" value="1"/>
</dbReference>
<dbReference type="Proteomes" id="UP000361836">
    <property type="component" value="Unassembled WGS sequence"/>
</dbReference>
<dbReference type="InterPro" id="IPR011010">
    <property type="entry name" value="DNA_brk_join_enz"/>
</dbReference>
<evidence type="ECO:0000256" key="4">
    <source>
        <dbReference type="ARBA" id="ARBA00022829"/>
    </source>
</evidence>
<evidence type="ECO:0000256" key="1">
    <source>
        <dbReference type="ARBA" id="ARBA00004496"/>
    </source>
</evidence>
<sequence>MHTTVEIANAVLTKMQALVSGEVLSYLESVLMSELRGIELEVNALSNVEDEASKYMERFLAAKTIEGCSPKTIRYYKATLTRALEAIKKPIIRISSDDLRTYLSEYPIGNNAGSITVDNVRRILSSFFSWLEDENHILKSPARRIKKIRSKRTVKSVYSDEDLIALTDACSCKRDLAIINLLSSTGMRIGELVSLNREDVDLNRRECIVLGKGNKERVVYFDATTKLHLNNYLQERSDNDAALFCSLTKPSSRLQVSGVELRLRSLGTKAGVKHVHPHKFRRTLATKAIGKGMPIEQVQKLLGHQKIDTTLMYAMVDQDNVRDSHRRYIC</sequence>
<dbReference type="PROSITE" id="PS51900">
    <property type="entry name" value="CB"/>
    <property type="match status" value="1"/>
</dbReference>
<reference evidence="12 13" key="1">
    <citation type="submission" date="2019-10" db="EMBL/GenBank/DDBJ databases">
        <authorList>
            <person name="Wolf R A."/>
        </authorList>
    </citation>
    <scope>NUCLEOTIDE SEQUENCE [LARGE SCALE GENOMIC DNA]</scope>
    <source>
        <strain evidence="12">Collinsella_aerofaciens_MC2</strain>
    </source>
</reference>
<dbReference type="PROSITE" id="PS51898">
    <property type="entry name" value="TYR_RECOMBINASE"/>
    <property type="match status" value="1"/>
</dbReference>
<dbReference type="Pfam" id="PF13495">
    <property type="entry name" value="Phage_int_SAM_4"/>
    <property type="match status" value="1"/>
</dbReference>
<keyword evidence="6 9" id="KW-0238">DNA-binding</keyword>
<protein>
    <submittedName>
        <fullName evidence="12">Tyrosine recombinase XerC</fullName>
    </submittedName>
</protein>
<dbReference type="RefSeq" id="WP_152076249.1">
    <property type="nucleotide sequence ID" value="NZ_CAAKNU010000015.1"/>
</dbReference>
<accession>A0A5K1IWA2</accession>
<keyword evidence="8" id="KW-0131">Cell cycle</keyword>
<dbReference type="InterPro" id="IPR010998">
    <property type="entry name" value="Integrase_recombinase_N"/>
</dbReference>
<dbReference type="GO" id="GO:0005737">
    <property type="term" value="C:cytoplasm"/>
    <property type="evidence" value="ECO:0007669"/>
    <property type="project" value="UniProtKB-SubCell"/>
</dbReference>
<organism evidence="12 13">
    <name type="scientific">Collinsella aerofaciens</name>
    <dbReference type="NCBI Taxonomy" id="74426"/>
    <lineage>
        <taxon>Bacteria</taxon>
        <taxon>Bacillati</taxon>
        <taxon>Actinomycetota</taxon>
        <taxon>Coriobacteriia</taxon>
        <taxon>Coriobacteriales</taxon>
        <taxon>Coriobacteriaceae</taxon>
        <taxon>Collinsella</taxon>
    </lineage>
</organism>
<dbReference type="InterPro" id="IPR002104">
    <property type="entry name" value="Integrase_catalytic"/>
</dbReference>
<keyword evidence="7" id="KW-0233">DNA recombination</keyword>
<dbReference type="PANTHER" id="PTHR30349">
    <property type="entry name" value="PHAGE INTEGRASE-RELATED"/>
    <property type="match status" value="1"/>
</dbReference>
<evidence type="ECO:0000256" key="8">
    <source>
        <dbReference type="ARBA" id="ARBA00023306"/>
    </source>
</evidence>
<dbReference type="GO" id="GO:0007059">
    <property type="term" value="P:chromosome segregation"/>
    <property type="evidence" value="ECO:0007669"/>
    <property type="project" value="UniProtKB-KW"/>
</dbReference>
<dbReference type="InterPro" id="IPR013762">
    <property type="entry name" value="Integrase-like_cat_sf"/>
</dbReference>